<dbReference type="InterPro" id="IPR006689">
    <property type="entry name" value="Small_GTPase_ARF/SAR"/>
</dbReference>
<protein>
    <recommendedName>
        <fullName evidence="9">ADP-ribosylation factor</fullName>
    </recommendedName>
</protein>
<keyword evidence="3 4" id="KW-0342">GTP-binding</keyword>
<dbReference type="NCBIfam" id="TIGR00231">
    <property type="entry name" value="small_GTP"/>
    <property type="match status" value="1"/>
</dbReference>
<feature type="binding site" evidence="4">
    <location>
        <position position="70"/>
    </location>
    <ligand>
        <name>GTP</name>
        <dbReference type="ChEBI" id="CHEBI:37565"/>
    </ligand>
</feature>
<dbReference type="SUPFAM" id="SSF52540">
    <property type="entry name" value="P-loop containing nucleoside triphosphate hydrolases"/>
    <property type="match status" value="1"/>
</dbReference>
<dbReference type="GO" id="GO:0046872">
    <property type="term" value="F:metal ion binding"/>
    <property type="evidence" value="ECO:0007669"/>
    <property type="project" value="UniProtKB-KW"/>
</dbReference>
<dbReference type="EnsemblProtists" id="EOD31096">
    <property type="protein sequence ID" value="EOD31096"/>
    <property type="gene ID" value="EMIHUDRAFT_434388"/>
</dbReference>
<feature type="binding site" evidence="5">
    <location>
        <position position="31"/>
    </location>
    <ligand>
        <name>Mg(2+)</name>
        <dbReference type="ChEBI" id="CHEBI:18420"/>
    </ligand>
</feature>
<reference evidence="7" key="2">
    <citation type="submission" date="2024-10" db="UniProtKB">
        <authorList>
            <consortium name="EnsemblProtists"/>
        </authorList>
    </citation>
    <scope>IDENTIFICATION</scope>
</reference>
<evidence type="ECO:0000256" key="1">
    <source>
        <dbReference type="ARBA" id="ARBA00010290"/>
    </source>
</evidence>
<dbReference type="InterPro" id="IPR024156">
    <property type="entry name" value="Small_GTPase_ARF"/>
</dbReference>
<dbReference type="GO" id="GO:0030010">
    <property type="term" value="P:establishment of cell polarity"/>
    <property type="evidence" value="ECO:0007669"/>
    <property type="project" value="UniProtKB-ARBA"/>
</dbReference>
<evidence type="ECO:0000256" key="3">
    <source>
        <dbReference type="ARBA" id="ARBA00023134"/>
    </source>
</evidence>
<dbReference type="Gene3D" id="3.40.50.300">
    <property type="entry name" value="P-loop containing nucleotide triphosphate hydrolases"/>
    <property type="match status" value="1"/>
</dbReference>
<organism evidence="7 8">
    <name type="scientific">Emiliania huxleyi (strain CCMP1516)</name>
    <dbReference type="NCBI Taxonomy" id="280463"/>
    <lineage>
        <taxon>Eukaryota</taxon>
        <taxon>Haptista</taxon>
        <taxon>Haptophyta</taxon>
        <taxon>Prymnesiophyceae</taxon>
        <taxon>Isochrysidales</taxon>
        <taxon>Noelaerhabdaceae</taxon>
        <taxon>Emiliania</taxon>
    </lineage>
</organism>
<dbReference type="RefSeq" id="XP_005783525.1">
    <property type="nucleotide sequence ID" value="XM_005783468.1"/>
</dbReference>
<dbReference type="AlphaFoldDB" id="A0A0D3K5R1"/>
<feature type="binding site" evidence="4">
    <location>
        <begin position="24"/>
        <end position="31"/>
    </location>
    <ligand>
        <name>GTP</name>
        <dbReference type="ChEBI" id="CHEBI:37565"/>
    </ligand>
</feature>
<dbReference type="SMART" id="SM00178">
    <property type="entry name" value="SAR"/>
    <property type="match status" value="1"/>
</dbReference>
<dbReference type="FunFam" id="3.40.50.300:FF:000412">
    <property type="entry name" value="ADP-ribosylation factor 1"/>
    <property type="match status" value="1"/>
</dbReference>
<feature type="binding site" evidence="5">
    <location>
        <position position="48"/>
    </location>
    <ligand>
        <name>Mg(2+)</name>
        <dbReference type="ChEBI" id="CHEBI:18420"/>
    </ligand>
</feature>
<name>A0A0D3K5R1_EMIH1</name>
<dbReference type="PANTHER" id="PTHR11711">
    <property type="entry name" value="ADP RIBOSYLATION FACTOR-RELATED"/>
    <property type="match status" value="1"/>
</dbReference>
<feature type="binding site" evidence="4">
    <location>
        <begin position="126"/>
        <end position="129"/>
    </location>
    <ligand>
        <name>GTP</name>
        <dbReference type="ChEBI" id="CHEBI:37565"/>
    </ligand>
</feature>
<reference evidence="8" key="1">
    <citation type="journal article" date="2013" name="Nature">
        <title>Pan genome of the phytoplankton Emiliania underpins its global distribution.</title>
        <authorList>
            <person name="Read B.A."/>
            <person name="Kegel J."/>
            <person name="Klute M.J."/>
            <person name="Kuo A."/>
            <person name="Lefebvre S.C."/>
            <person name="Maumus F."/>
            <person name="Mayer C."/>
            <person name="Miller J."/>
            <person name="Monier A."/>
            <person name="Salamov A."/>
            <person name="Young J."/>
            <person name="Aguilar M."/>
            <person name="Claverie J.M."/>
            <person name="Frickenhaus S."/>
            <person name="Gonzalez K."/>
            <person name="Herman E.K."/>
            <person name="Lin Y.C."/>
            <person name="Napier J."/>
            <person name="Ogata H."/>
            <person name="Sarno A.F."/>
            <person name="Shmutz J."/>
            <person name="Schroeder D."/>
            <person name="de Vargas C."/>
            <person name="Verret F."/>
            <person name="von Dassow P."/>
            <person name="Valentin K."/>
            <person name="Van de Peer Y."/>
            <person name="Wheeler G."/>
            <person name="Dacks J.B."/>
            <person name="Delwiche C.F."/>
            <person name="Dyhrman S.T."/>
            <person name="Glockner G."/>
            <person name="John U."/>
            <person name="Richards T."/>
            <person name="Worden A.Z."/>
            <person name="Zhang X."/>
            <person name="Grigoriev I.V."/>
            <person name="Allen A.E."/>
            <person name="Bidle K."/>
            <person name="Borodovsky M."/>
            <person name="Bowler C."/>
            <person name="Brownlee C."/>
            <person name="Cock J.M."/>
            <person name="Elias M."/>
            <person name="Gladyshev V.N."/>
            <person name="Groth M."/>
            <person name="Guda C."/>
            <person name="Hadaegh A."/>
            <person name="Iglesias-Rodriguez M.D."/>
            <person name="Jenkins J."/>
            <person name="Jones B.M."/>
            <person name="Lawson T."/>
            <person name="Leese F."/>
            <person name="Lindquist E."/>
            <person name="Lobanov A."/>
            <person name="Lomsadze A."/>
            <person name="Malik S.B."/>
            <person name="Marsh M.E."/>
            <person name="Mackinder L."/>
            <person name="Mock T."/>
            <person name="Mueller-Roeber B."/>
            <person name="Pagarete A."/>
            <person name="Parker M."/>
            <person name="Probert I."/>
            <person name="Quesneville H."/>
            <person name="Raines C."/>
            <person name="Rensing S.A."/>
            <person name="Riano-Pachon D.M."/>
            <person name="Richier S."/>
            <person name="Rokitta S."/>
            <person name="Shiraiwa Y."/>
            <person name="Soanes D.M."/>
            <person name="van der Giezen M."/>
            <person name="Wahlund T.M."/>
            <person name="Williams B."/>
            <person name="Wilson W."/>
            <person name="Wolfe G."/>
            <person name="Wurch L.L."/>
        </authorList>
    </citation>
    <scope>NUCLEOTIDE SEQUENCE</scope>
</reference>
<dbReference type="PRINTS" id="PR00328">
    <property type="entry name" value="SAR1GTPBP"/>
</dbReference>
<evidence type="ECO:0000256" key="4">
    <source>
        <dbReference type="PIRSR" id="PIRSR606689-1"/>
    </source>
</evidence>
<dbReference type="SMART" id="SM00175">
    <property type="entry name" value="RAB"/>
    <property type="match status" value="1"/>
</dbReference>
<keyword evidence="5" id="KW-0479">Metal-binding</keyword>
<dbReference type="Pfam" id="PF00025">
    <property type="entry name" value="Arf"/>
    <property type="match status" value="1"/>
</dbReference>
<dbReference type="PaxDb" id="2903-EOD31096"/>
<dbReference type="KEGG" id="ehx:EMIHUDRAFT_434388"/>
<evidence type="ECO:0000313" key="7">
    <source>
        <dbReference type="EnsemblProtists" id="EOD31096"/>
    </source>
</evidence>
<dbReference type="PROSITE" id="PS51417">
    <property type="entry name" value="ARF"/>
    <property type="match status" value="1"/>
</dbReference>
<evidence type="ECO:0000256" key="6">
    <source>
        <dbReference type="RuleBase" id="RU003925"/>
    </source>
</evidence>
<proteinExistence type="inferred from homology"/>
<keyword evidence="2 4" id="KW-0547">Nucleotide-binding</keyword>
<evidence type="ECO:0000256" key="5">
    <source>
        <dbReference type="PIRSR" id="PIRSR606689-2"/>
    </source>
</evidence>
<keyword evidence="5" id="KW-0460">Magnesium</keyword>
<dbReference type="Proteomes" id="UP000013827">
    <property type="component" value="Unassembled WGS sequence"/>
</dbReference>
<keyword evidence="8" id="KW-1185">Reference proteome</keyword>
<dbReference type="InterPro" id="IPR027417">
    <property type="entry name" value="P-loop_NTPase"/>
</dbReference>
<evidence type="ECO:0000313" key="8">
    <source>
        <dbReference type="Proteomes" id="UP000013827"/>
    </source>
</evidence>
<evidence type="ECO:0008006" key="9">
    <source>
        <dbReference type="Google" id="ProtNLM"/>
    </source>
</evidence>
<dbReference type="STRING" id="2903.R1F6Y0"/>
<dbReference type="SMART" id="SM00177">
    <property type="entry name" value="ARF"/>
    <property type="match status" value="1"/>
</dbReference>
<comment type="similarity">
    <text evidence="1 6">Belongs to the small GTPase superfamily. Arf family.</text>
</comment>
<evidence type="ECO:0000256" key="2">
    <source>
        <dbReference type="ARBA" id="ARBA00022741"/>
    </source>
</evidence>
<dbReference type="GO" id="GO:0005525">
    <property type="term" value="F:GTP binding"/>
    <property type="evidence" value="ECO:0007669"/>
    <property type="project" value="UniProtKB-KW"/>
</dbReference>
<accession>A0A0D3K5R1</accession>
<sequence length="183" mass="19892">MGLVFSSLWNRLFGASEHKIVMVGLDNAGKTTLLYRLALGEVIESSPTVGSNVEEVAHRNVRFQVWDLGGQDKLRKVWATYYVGATAVVLVVDSMDRTRLPTLKQELDALVGSEALAGAVLLVFANKQDLAGAMTAVEITESLQLHGIKDHGWQIQACSATTGEGLYEGLDWLTHALKNPART</sequence>
<dbReference type="HOGENOM" id="CLU_040729_9_3_1"/>
<dbReference type="InterPro" id="IPR005225">
    <property type="entry name" value="Small_GTP-bd"/>
</dbReference>
<dbReference type="eggNOG" id="KOG0070">
    <property type="taxonomic scope" value="Eukaryota"/>
</dbReference>
<dbReference type="GO" id="GO:0003924">
    <property type="term" value="F:GTPase activity"/>
    <property type="evidence" value="ECO:0007669"/>
    <property type="project" value="InterPro"/>
</dbReference>
<dbReference type="GeneID" id="17276369"/>
<dbReference type="OMA" id="FTCWDLG"/>